<dbReference type="CDD" id="cd01948">
    <property type="entry name" value="EAL"/>
    <property type="match status" value="1"/>
</dbReference>
<dbReference type="SMART" id="SM00052">
    <property type="entry name" value="EAL"/>
    <property type="match status" value="1"/>
</dbReference>
<dbReference type="InterPro" id="IPR035919">
    <property type="entry name" value="EAL_sf"/>
</dbReference>
<dbReference type="InterPro" id="IPR029151">
    <property type="entry name" value="Sensor-like_sf"/>
</dbReference>
<dbReference type="PATRIC" id="fig|1193502.14.peg.2604"/>
<accession>A0A1D7TMY1</accession>
<dbReference type="GO" id="GO:0071111">
    <property type="term" value="F:cyclic-guanylate-specific phosphodiesterase activity"/>
    <property type="evidence" value="ECO:0007669"/>
    <property type="project" value="InterPro"/>
</dbReference>
<keyword evidence="3" id="KW-1185">Reference proteome</keyword>
<dbReference type="PROSITE" id="PS50883">
    <property type="entry name" value="EAL"/>
    <property type="match status" value="1"/>
</dbReference>
<protein>
    <submittedName>
        <fullName evidence="2">Response regulator</fullName>
    </submittedName>
</protein>
<dbReference type="AlphaFoldDB" id="A0A1D7TMY1"/>
<sequence>MSLIDQKGGFVVAQLIQDSAIYIYFQPIVSIRSAKVIGVEALMRAHDKHNEPLSPIFVFDQAKKEHLSFELDKYARTKALETFKPLLDANKELLLFLNFESHLLDSKISFDDFAFCSLANDFGIPPSHIVIEIKEYQIEDTERLKQFCDFYKDRGFLIALDDFGAGNANFDRISTVRPHIVKVDRSLVFNVHQNFIHKEILKSIANMCFNIGALVLAEGVEEEEEILRSLKLDIDLFQGFWFARPSATIFDKALLDEKITHIGARHTQNVKSSMQRKEILIESAKAYTHAIIETITQKHQPDLFAFLKEFEIIEAIYCIDAQTGIQEGNTIISADTNEFFQPARNGDNHALKEYFYITKESKRGNYLSQKYISRASGRMCRTFAQKFAHEGKESILCLDLKVQTL</sequence>
<dbReference type="Gene3D" id="3.20.20.450">
    <property type="entry name" value="EAL domain"/>
    <property type="match status" value="1"/>
</dbReference>
<dbReference type="KEGG" id="shal:SHALO_2571"/>
<dbReference type="PANTHER" id="PTHR33121">
    <property type="entry name" value="CYCLIC DI-GMP PHOSPHODIESTERASE PDEF"/>
    <property type="match status" value="1"/>
</dbReference>
<dbReference type="Pfam" id="PF00563">
    <property type="entry name" value="EAL"/>
    <property type="match status" value="1"/>
</dbReference>
<dbReference type="SUPFAM" id="SSF103190">
    <property type="entry name" value="Sensory domain-like"/>
    <property type="match status" value="1"/>
</dbReference>
<evidence type="ECO:0000313" key="2">
    <source>
        <dbReference type="EMBL" id="AOO66330.1"/>
    </source>
</evidence>
<dbReference type="InterPro" id="IPR050706">
    <property type="entry name" value="Cyclic-di-GMP_PDE-like"/>
</dbReference>
<organism evidence="2 3">
    <name type="scientific">Sulfurospirillum halorespirans DSM 13726</name>
    <dbReference type="NCBI Taxonomy" id="1193502"/>
    <lineage>
        <taxon>Bacteria</taxon>
        <taxon>Pseudomonadati</taxon>
        <taxon>Campylobacterota</taxon>
        <taxon>Epsilonproteobacteria</taxon>
        <taxon>Campylobacterales</taxon>
        <taxon>Sulfurospirillaceae</taxon>
        <taxon>Sulfurospirillum</taxon>
    </lineage>
</organism>
<dbReference type="PANTHER" id="PTHR33121:SF76">
    <property type="entry name" value="SIGNALING PROTEIN"/>
    <property type="match status" value="1"/>
</dbReference>
<dbReference type="STRING" id="1193502.SHALO_2571"/>
<feature type="domain" description="EAL" evidence="1">
    <location>
        <begin position="5"/>
        <end position="259"/>
    </location>
</feature>
<proteinExistence type="predicted"/>
<dbReference type="InterPro" id="IPR001633">
    <property type="entry name" value="EAL_dom"/>
</dbReference>
<gene>
    <name evidence="2" type="ORF">SHALO_2571</name>
</gene>
<evidence type="ECO:0000313" key="3">
    <source>
        <dbReference type="Proteomes" id="UP000094609"/>
    </source>
</evidence>
<evidence type="ECO:0000259" key="1">
    <source>
        <dbReference type="PROSITE" id="PS50883"/>
    </source>
</evidence>
<dbReference type="EMBL" id="CP017111">
    <property type="protein sequence ID" value="AOO66330.1"/>
    <property type="molecule type" value="Genomic_DNA"/>
</dbReference>
<dbReference type="SUPFAM" id="SSF141868">
    <property type="entry name" value="EAL domain-like"/>
    <property type="match status" value="1"/>
</dbReference>
<reference evidence="3" key="1">
    <citation type="submission" date="2016-08" db="EMBL/GenBank/DDBJ databases">
        <title>Complete genome sequence of the organohalide-respiring Epsilonproteobacterium Sulfurospirillum halorespirans.</title>
        <authorList>
            <person name="Goris T."/>
            <person name="Zimmermann J."/>
            <person name="Schenz B."/>
            <person name="Lemos M."/>
            <person name="Hackermueller J."/>
            <person name="Diekert G."/>
        </authorList>
    </citation>
    <scope>NUCLEOTIDE SEQUENCE [LARGE SCALE GENOMIC DNA]</scope>
    <source>
        <strain>DSM 13726</strain>
        <strain evidence="3">PCE-M2</strain>
    </source>
</reference>
<name>A0A1D7TMY1_9BACT</name>
<dbReference type="Proteomes" id="UP000094609">
    <property type="component" value="Chromosome"/>
</dbReference>
<dbReference type="Gene3D" id="3.30.450.20">
    <property type="entry name" value="PAS domain"/>
    <property type="match status" value="1"/>
</dbReference>